<dbReference type="Pfam" id="PF19979">
    <property type="entry name" value="DUF6415"/>
    <property type="match status" value="1"/>
</dbReference>
<gene>
    <name evidence="1" type="ORF">ACFFTP_14825</name>
</gene>
<evidence type="ECO:0000313" key="2">
    <source>
        <dbReference type="Proteomes" id="UP001589716"/>
    </source>
</evidence>
<keyword evidence="2" id="KW-1185">Reference proteome</keyword>
<sequence length="110" mass="12141">MNELPATWVDMGRDVDLALALAEGRPTGPVADELRRRLRSHIEQLVTPAEAYATTLADNRARDIVEKTAEHACALLRDQGGDPAASLRLLGKATYHLMRYASAHRRGLRP</sequence>
<dbReference type="EMBL" id="JBHMCT010000009">
    <property type="protein sequence ID" value="MFB9555455.1"/>
    <property type="molecule type" value="Genomic_DNA"/>
</dbReference>
<dbReference type="InterPro" id="IPR046300">
    <property type="entry name" value="DUF6415"/>
</dbReference>
<comment type="caution">
    <text evidence="1">The sequence shown here is derived from an EMBL/GenBank/DDBJ whole genome shotgun (WGS) entry which is preliminary data.</text>
</comment>
<evidence type="ECO:0000313" key="1">
    <source>
        <dbReference type="EMBL" id="MFB9555455.1"/>
    </source>
</evidence>
<organism evidence="1 2">
    <name type="scientific">Streptomyces roseoviridis</name>
    <dbReference type="NCBI Taxonomy" id="67361"/>
    <lineage>
        <taxon>Bacteria</taxon>
        <taxon>Bacillati</taxon>
        <taxon>Actinomycetota</taxon>
        <taxon>Actinomycetes</taxon>
        <taxon>Kitasatosporales</taxon>
        <taxon>Streptomycetaceae</taxon>
        <taxon>Streptomyces</taxon>
    </lineage>
</organism>
<proteinExistence type="predicted"/>
<reference evidence="1 2" key="1">
    <citation type="submission" date="2024-09" db="EMBL/GenBank/DDBJ databases">
        <authorList>
            <person name="Sun Q."/>
            <person name="Mori K."/>
        </authorList>
    </citation>
    <scope>NUCLEOTIDE SEQUENCE [LARGE SCALE GENOMIC DNA]</scope>
    <source>
        <strain evidence="1 2">JCM 4414</strain>
    </source>
</reference>
<dbReference type="RefSeq" id="WP_345486022.1">
    <property type="nucleotide sequence ID" value="NZ_BAAAWU010000001.1"/>
</dbReference>
<name>A0ABV5QPM1_9ACTN</name>
<protein>
    <submittedName>
        <fullName evidence="1">DUF6415 family natural product biosynthesis protein</fullName>
    </submittedName>
</protein>
<dbReference type="Proteomes" id="UP001589716">
    <property type="component" value="Unassembled WGS sequence"/>
</dbReference>
<accession>A0ABV5QPM1</accession>